<proteinExistence type="inferred from homology"/>
<organism evidence="5">
    <name type="scientific">uncultured Anaerotruncus sp</name>
    <dbReference type="NCBI Taxonomy" id="905011"/>
    <lineage>
        <taxon>Bacteria</taxon>
        <taxon>Bacillati</taxon>
        <taxon>Bacillota</taxon>
        <taxon>Clostridia</taxon>
        <taxon>Eubacteriales</taxon>
        <taxon>Oscillospiraceae</taxon>
        <taxon>Anaerotruncus</taxon>
        <taxon>environmental samples</taxon>
    </lineage>
</organism>
<dbReference type="AlphaFoldDB" id="A0A1C6FM10"/>
<dbReference type="PANTHER" id="PTHR10545">
    <property type="entry name" value="DIAMINE N-ACETYLTRANSFERASE"/>
    <property type="match status" value="1"/>
</dbReference>
<keyword evidence="2 5" id="KW-0808">Transferase</keyword>
<evidence type="ECO:0000313" key="5">
    <source>
        <dbReference type="EMBL" id="SCJ33995.1"/>
    </source>
</evidence>
<evidence type="ECO:0000256" key="1">
    <source>
        <dbReference type="ARBA" id="ARBA00008694"/>
    </source>
</evidence>
<keyword evidence="3" id="KW-0012">Acyltransferase</keyword>
<dbReference type="CDD" id="cd04301">
    <property type="entry name" value="NAT_SF"/>
    <property type="match status" value="1"/>
</dbReference>
<dbReference type="InterPro" id="IPR051016">
    <property type="entry name" value="Diverse_Substrate_AcTransf"/>
</dbReference>
<evidence type="ECO:0000259" key="4">
    <source>
        <dbReference type="PROSITE" id="PS51186"/>
    </source>
</evidence>
<evidence type="ECO:0000256" key="3">
    <source>
        <dbReference type="ARBA" id="ARBA00023315"/>
    </source>
</evidence>
<sequence length="167" mass="18698">MIYTTTVPGFSLRTATEDDVPLVLQFIKALAAYEKMSDEVVATVDSVRRSVFEQGRAKVLIGELEGQPVAFALYFYNYSTFLGRSGLYLEDLFVYPPYRGKGLGKAIFATLAKIAVEEGCGRMEWVCLDWNQPSIAFYRGMGAVSMDEWSTYRLTADKLQKLAETAN</sequence>
<dbReference type="PROSITE" id="PS51186">
    <property type="entry name" value="GNAT"/>
    <property type="match status" value="1"/>
</dbReference>
<dbReference type="Pfam" id="PF00583">
    <property type="entry name" value="Acetyltransf_1"/>
    <property type="match status" value="1"/>
</dbReference>
<dbReference type="SUPFAM" id="SSF55729">
    <property type="entry name" value="Acyl-CoA N-acyltransferases (Nat)"/>
    <property type="match status" value="1"/>
</dbReference>
<dbReference type="GO" id="GO:0008080">
    <property type="term" value="F:N-acetyltransferase activity"/>
    <property type="evidence" value="ECO:0007669"/>
    <property type="project" value="UniProtKB-ARBA"/>
</dbReference>
<dbReference type="PANTHER" id="PTHR10545:SF29">
    <property type="entry name" value="GH14572P-RELATED"/>
    <property type="match status" value="1"/>
</dbReference>
<dbReference type="InterPro" id="IPR016181">
    <property type="entry name" value="Acyl_CoA_acyltransferase"/>
</dbReference>
<dbReference type="InterPro" id="IPR000182">
    <property type="entry name" value="GNAT_dom"/>
</dbReference>
<dbReference type="FunFam" id="3.40.630.30:FF:000064">
    <property type="entry name" value="GNAT family acetyltransferase"/>
    <property type="match status" value="1"/>
</dbReference>
<feature type="domain" description="N-acetyltransferase" evidence="4">
    <location>
        <begin position="10"/>
        <end position="164"/>
    </location>
</feature>
<accession>A0A1C6FM10</accession>
<protein>
    <submittedName>
        <fullName evidence="5">Predicted acetyltransferase</fullName>
    </submittedName>
</protein>
<dbReference type="EMBL" id="FMHG01000001">
    <property type="protein sequence ID" value="SCJ33995.1"/>
    <property type="molecule type" value="Genomic_DNA"/>
</dbReference>
<reference evidence="5" key="1">
    <citation type="submission" date="2015-09" db="EMBL/GenBank/DDBJ databases">
        <authorList>
            <consortium name="Pathogen Informatics"/>
        </authorList>
    </citation>
    <scope>NUCLEOTIDE SEQUENCE</scope>
    <source>
        <strain evidence="5">2789STDY5834896</strain>
    </source>
</reference>
<name>A0A1C6FM10_9FIRM</name>
<dbReference type="Gene3D" id="3.40.630.30">
    <property type="match status" value="1"/>
</dbReference>
<gene>
    <name evidence="5" type="ORF">SAMEA3545359_00029</name>
</gene>
<comment type="similarity">
    <text evidence="1">Belongs to the acetyltransferase family.</text>
</comment>
<evidence type="ECO:0000256" key="2">
    <source>
        <dbReference type="ARBA" id="ARBA00022679"/>
    </source>
</evidence>